<dbReference type="InParanoid" id="A0A3Q7HAT2"/>
<dbReference type="PaxDb" id="4081-Solyc07g051940.2.1"/>
<dbReference type="STRING" id="4081.A0A3Q7HAT2"/>
<evidence type="ECO:0000256" key="5">
    <source>
        <dbReference type="ARBA" id="ARBA00022833"/>
    </source>
</evidence>
<dbReference type="SUPFAM" id="SSF48239">
    <property type="entry name" value="Terpenoid cyclases/Protein prenyltransferases"/>
    <property type="match status" value="1"/>
</dbReference>
<feature type="compositionally biased region" description="Basic residues" evidence="7">
    <location>
        <begin position="640"/>
        <end position="657"/>
    </location>
</feature>
<dbReference type="PROSITE" id="PS50966">
    <property type="entry name" value="ZF_SWIM"/>
    <property type="match status" value="1"/>
</dbReference>
<proteinExistence type="predicted"/>
<evidence type="ECO:0000256" key="3">
    <source>
        <dbReference type="ARBA" id="ARBA00022723"/>
    </source>
</evidence>
<evidence type="ECO:0000256" key="6">
    <source>
        <dbReference type="PROSITE-ProRule" id="PRU00325"/>
    </source>
</evidence>
<keyword evidence="4 6" id="KW-0863">Zinc-finger</keyword>
<dbReference type="Gene3D" id="1.10.600.10">
    <property type="entry name" value="Farnesyl Diphosphate Synthase"/>
    <property type="match status" value="1"/>
</dbReference>
<evidence type="ECO:0000259" key="8">
    <source>
        <dbReference type="PROSITE" id="PS50966"/>
    </source>
</evidence>
<dbReference type="EnsemblPlants" id="Solyc07g051940.3.1">
    <property type="protein sequence ID" value="Solyc07g051940.3.1"/>
    <property type="gene ID" value="Solyc07g051940.3"/>
</dbReference>
<dbReference type="PANTHER" id="PTHR31225">
    <property type="entry name" value="OS04G0344100 PROTEIN-RELATED"/>
    <property type="match status" value="1"/>
</dbReference>
<dbReference type="OMA" id="NGSCHLA"/>
<dbReference type="InterPro" id="IPR005630">
    <property type="entry name" value="Terpene_synthase_metal-bd"/>
</dbReference>
<dbReference type="Pfam" id="PF01397">
    <property type="entry name" value="Terpene_synth"/>
    <property type="match status" value="1"/>
</dbReference>
<dbReference type="SFLD" id="SFLDS00005">
    <property type="entry name" value="Isoprenoid_Synthase_Type_I"/>
    <property type="match status" value="1"/>
</dbReference>
<dbReference type="Proteomes" id="UP000004994">
    <property type="component" value="Chromosome 7"/>
</dbReference>
<dbReference type="UniPathway" id="UPA00213"/>
<dbReference type="Gramene" id="Solyc07g051940.3.1">
    <property type="protein sequence ID" value="Solyc07g051940.3.1"/>
    <property type="gene ID" value="Solyc07g051940.3"/>
</dbReference>
<evidence type="ECO:0000256" key="7">
    <source>
        <dbReference type="SAM" id="MobiDB-lite"/>
    </source>
</evidence>
<dbReference type="Pfam" id="PF03936">
    <property type="entry name" value="Terpene_synth_C"/>
    <property type="match status" value="1"/>
</dbReference>
<dbReference type="GO" id="GO:0000287">
    <property type="term" value="F:magnesium ion binding"/>
    <property type="evidence" value="ECO:0007669"/>
    <property type="project" value="InterPro"/>
</dbReference>
<reference evidence="9" key="2">
    <citation type="submission" date="2019-01" db="UniProtKB">
        <authorList>
            <consortium name="EnsemblPlants"/>
        </authorList>
    </citation>
    <scope>IDENTIFICATION</scope>
    <source>
        <strain evidence="9">cv. Heinz 1706</strain>
    </source>
</reference>
<dbReference type="CDD" id="cd00684">
    <property type="entry name" value="Terpene_cyclase_plant_C1"/>
    <property type="match status" value="1"/>
</dbReference>
<dbReference type="InterPro" id="IPR007527">
    <property type="entry name" value="Znf_SWIM"/>
</dbReference>
<evidence type="ECO:0000256" key="2">
    <source>
        <dbReference type="ARBA" id="ARBA00004721"/>
    </source>
</evidence>
<keyword evidence="3" id="KW-0479">Metal-binding</keyword>
<dbReference type="InterPro" id="IPR036965">
    <property type="entry name" value="Terpene_synth_N_sf"/>
</dbReference>
<keyword evidence="5" id="KW-0862">Zinc</keyword>
<evidence type="ECO:0000313" key="10">
    <source>
        <dbReference type="Proteomes" id="UP000004994"/>
    </source>
</evidence>
<dbReference type="GO" id="GO:0046246">
    <property type="term" value="P:terpene biosynthetic process"/>
    <property type="evidence" value="ECO:0000318"/>
    <property type="project" value="GO_Central"/>
</dbReference>
<organism evidence="9">
    <name type="scientific">Solanum lycopersicum</name>
    <name type="common">Tomato</name>
    <name type="synonym">Lycopersicon esculentum</name>
    <dbReference type="NCBI Taxonomy" id="4081"/>
    <lineage>
        <taxon>Eukaryota</taxon>
        <taxon>Viridiplantae</taxon>
        <taxon>Streptophyta</taxon>
        <taxon>Embryophyta</taxon>
        <taxon>Tracheophyta</taxon>
        <taxon>Spermatophyta</taxon>
        <taxon>Magnoliopsida</taxon>
        <taxon>eudicotyledons</taxon>
        <taxon>Gunneridae</taxon>
        <taxon>Pentapetalae</taxon>
        <taxon>asterids</taxon>
        <taxon>lamiids</taxon>
        <taxon>Solanales</taxon>
        <taxon>Solanaceae</taxon>
        <taxon>Solanoideae</taxon>
        <taxon>Solaneae</taxon>
        <taxon>Solanum</taxon>
        <taxon>Solanum subgen. Lycopersicon</taxon>
    </lineage>
</organism>
<protein>
    <recommendedName>
        <fullName evidence="8">SWIM-type domain-containing protein</fullName>
    </recommendedName>
</protein>
<dbReference type="GO" id="GO:0010333">
    <property type="term" value="F:terpene synthase activity"/>
    <property type="evidence" value="ECO:0000318"/>
    <property type="project" value="GO_Central"/>
</dbReference>
<evidence type="ECO:0000256" key="4">
    <source>
        <dbReference type="ARBA" id="ARBA00022771"/>
    </source>
</evidence>
<dbReference type="SUPFAM" id="SSF48576">
    <property type="entry name" value="Terpenoid synthases"/>
    <property type="match status" value="1"/>
</dbReference>
<evidence type="ECO:0000256" key="1">
    <source>
        <dbReference type="ARBA" id="ARBA00001946"/>
    </source>
</evidence>
<dbReference type="FunFam" id="1.50.10.130:FF:000001">
    <property type="entry name" value="Isoprene synthase, chloroplastic"/>
    <property type="match status" value="1"/>
</dbReference>
<evidence type="ECO:0000313" key="9">
    <source>
        <dbReference type="EnsemblPlants" id="Solyc07g051940.3.1"/>
    </source>
</evidence>
<dbReference type="SMART" id="SM00575">
    <property type="entry name" value="ZnF_PMZ"/>
    <property type="match status" value="1"/>
</dbReference>
<dbReference type="InterPro" id="IPR050148">
    <property type="entry name" value="Terpene_synthase-like"/>
</dbReference>
<dbReference type="AlphaFoldDB" id="A0A3Q7HAT2"/>
<dbReference type="Pfam" id="PF04434">
    <property type="entry name" value="SWIM"/>
    <property type="match status" value="1"/>
</dbReference>
<dbReference type="FunFam" id="1.10.600.10:FF:000007">
    <property type="entry name" value="Isoprene synthase, chloroplastic"/>
    <property type="match status" value="1"/>
</dbReference>
<name>A0A3Q7HAT2_SOLLC</name>
<dbReference type="GO" id="GO:0016102">
    <property type="term" value="P:diterpenoid biosynthetic process"/>
    <property type="evidence" value="ECO:0007669"/>
    <property type="project" value="InterPro"/>
</dbReference>
<dbReference type="PANTHER" id="PTHR31225:SF76">
    <property type="entry name" value="SESQUITERPENE SYNTHASE 15"/>
    <property type="match status" value="1"/>
</dbReference>
<comment type="pathway">
    <text evidence="2">Secondary metabolite biosynthesis; terpenoid biosynthesis.</text>
</comment>
<reference evidence="9" key="1">
    <citation type="journal article" date="2012" name="Nature">
        <title>The tomato genome sequence provides insights into fleshy fruit evolution.</title>
        <authorList>
            <consortium name="Tomato Genome Consortium"/>
        </authorList>
    </citation>
    <scope>NUCLEOTIDE SEQUENCE [LARGE SCALE GENOMIC DNA]</scope>
    <source>
        <strain evidence="9">cv. Heinz 1706</strain>
    </source>
</reference>
<dbReference type="InterPro" id="IPR044814">
    <property type="entry name" value="Terpene_cyclase_plant_C1"/>
</dbReference>
<dbReference type="InterPro" id="IPR008949">
    <property type="entry name" value="Isoprenoid_synthase_dom_sf"/>
</dbReference>
<accession>A0A3Q7HAT2</accession>
<feature type="region of interest" description="Disordered" evidence="7">
    <location>
        <begin position="639"/>
        <end position="659"/>
    </location>
</feature>
<dbReference type="SFLD" id="SFLDG01019">
    <property type="entry name" value="Terpene_Cyclase_Like_1_C_Termi"/>
    <property type="match status" value="1"/>
</dbReference>
<dbReference type="InterPro" id="IPR001906">
    <property type="entry name" value="Terpene_synth_N"/>
</dbReference>
<dbReference type="InterPro" id="IPR034741">
    <property type="entry name" value="Terpene_cyclase-like_1_C"/>
</dbReference>
<dbReference type="Gene3D" id="1.50.10.130">
    <property type="entry name" value="Terpene synthase, N-terminal domain"/>
    <property type="match status" value="1"/>
</dbReference>
<dbReference type="InterPro" id="IPR008930">
    <property type="entry name" value="Terpenoid_cyclase/PrenylTrfase"/>
</dbReference>
<sequence length="690" mass="80352">MDRFGGEVKIIRWSDNHHPTVLLRDHFLAYANLLGANEWEEKEHKDLKEQVRKMLVISPSKSLQKLELINTIQLLGVSYHFEHEIEESLSEIYNGHEEWIGESHDLHVVALSFRLLRQQGYYVSSDVFRKFTDDQGNYNKALVNDTPGLLSLYEAAQFRVHDEEILDEAINFATTHLKLLLPKLSNSLSMQVSYALKYPINKTIARVATRKYISFYQEEESSCDQVLINFAKLDFSILQKMHKRELCDITRWWKELDLANELAFARDRVVELYFWCLGVYFEPQYKVARNILTKVLCFVSITDDIYDTYGTLHELTLLTNAIERWNLDATENLTSYMKLFYTGLLHFYNEVEKELEKENKSFRVNFAISEMKKLVRAYFQEAKWYHGNTVPKMEEEYMKNGIQSSANPTLATASWLGMGDEATKEAFEWISTEPPILVASSNIARLLNDIVSHEREIERGDVASSIECYMNEYGATKEEAYMEIRKIIENNWKDLNRGCLKPTTVPRVLLMPVLNLTRVAEFVYKDEDAYTFSKNNLKEVISMVVPSTEYIYNVTDDGRSFVVCLKNKTCSCGKFQYEEIPCEHAWAVLKQKSLVADGYCSDLYKPKTILKIYEIPIYPLPSFSEWVIPEAIMYDEVRPPKFKRPPGRPKNKPRSKTKRELLGLRGKYTCSTCEFAGQNRRSCRNRPQEV</sequence>
<keyword evidence="10" id="KW-1185">Reference proteome</keyword>
<dbReference type="InterPro" id="IPR006564">
    <property type="entry name" value="Znf_PMZ"/>
</dbReference>
<comment type="cofactor">
    <cofactor evidence="1">
        <name>Mg(2+)</name>
        <dbReference type="ChEBI" id="CHEBI:18420"/>
    </cofactor>
</comment>
<dbReference type="GO" id="GO:0008270">
    <property type="term" value="F:zinc ion binding"/>
    <property type="evidence" value="ECO:0007669"/>
    <property type="project" value="UniProtKB-KW"/>
</dbReference>
<feature type="domain" description="SWIM-type" evidence="8">
    <location>
        <begin position="561"/>
        <end position="593"/>
    </location>
</feature>